<name>A0ACC2CFU5_DIPCM</name>
<dbReference type="Proteomes" id="UP001162992">
    <property type="component" value="Chromosome 10"/>
</dbReference>
<protein>
    <submittedName>
        <fullName evidence="1">Uncharacterized protein</fullName>
    </submittedName>
</protein>
<keyword evidence="2" id="KW-1185">Reference proteome</keyword>
<evidence type="ECO:0000313" key="1">
    <source>
        <dbReference type="EMBL" id="KAJ7540862.1"/>
    </source>
</evidence>
<sequence length="608" mass="66711">MMETLVLPAQDRLAQHHPGYNRPVACQKTLRSKKKLPDYSPDAYIRNIILDEFQLVNMSSGILPAPHPATIDVISSSTSYCLAPENQSILNTFPSLSANASSCSASTVLLFPQPFTTPNTYFPAISHSASSSFEFVQPDLSRSTSFAAVRRSPEVVKDYARVVAVNPGYASKNVITHKKKGSLDLKSSFSLSQRHKSRSHPTNSIQCKWAVKYSMDNGDAGKTDKESLREYEQDRNKHMKCRPSIHSHQSSHGQGVSEKDKVLSMASIKFAKDTIVGTDKVSPNEAESKGAAAHDFPFLKKSLGASSTTKPQIKEAVGSNLSRLLKMDITKKETDSCTKMPTANHQDTCGHDADVLVSSREASAISFNGNKSCNFIQEFGKNICLHSRYKDLSNLTWTLDHSDFKRGTSNYSRLYKHQTGFHTSIDNVMLEDAQSTVGEFSPAKELHSRVGECGVEETSCTSAAASKLHVSSRTPSPRYHSTRAVKIKHSRALGSPSQNYHSFLANSPSEKWAGPAYANSPPPSSLPLPNFPHQRLRTALSMEIFTLEGDSDGNINSSLRSCSLSAPSSPRRSPVFSEVPSGPESFCNQRDTAFATKDLRRILNLDSV</sequence>
<reference evidence="2" key="1">
    <citation type="journal article" date="2024" name="Proc. Natl. Acad. Sci. U.S.A.">
        <title>Extraordinary preservation of gene collinearity over three hundred million years revealed in homosporous lycophytes.</title>
        <authorList>
            <person name="Li C."/>
            <person name="Wickell D."/>
            <person name="Kuo L.Y."/>
            <person name="Chen X."/>
            <person name="Nie B."/>
            <person name="Liao X."/>
            <person name="Peng D."/>
            <person name="Ji J."/>
            <person name="Jenkins J."/>
            <person name="Williams M."/>
            <person name="Shu S."/>
            <person name="Plott C."/>
            <person name="Barry K."/>
            <person name="Rajasekar S."/>
            <person name="Grimwood J."/>
            <person name="Han X."/>
            <person name="Sun S."/>
            <person name="Hou Z."/>
            <person name="He W."/>
            <person name="Dai G."/>
            <person name="Sun C."/>
            <person name="Schmutz J."/>
            <person name="Leebens-Mack J.H."/>
            <person name="Li F.W."/>
            <person name="Wang L."/>
        </authorList>
    </citation>
    <scope>NUCLEOTIDE SEQUENCE [LARGE SCALE GENOMIC DNA]</scope>
    <source>
        <strain evidence="2">cv. PW_Plant_1</strain>
    </source>
</reference>
<proteinExistence type="predicted"/>
<dbReference type="EMBL" id="CM055101">
    <property type="protein sequence ID" value="KAJ7540862.1"/>
    <property type="molecule type" value="Genomic_DNA"/>
</dbReference>
<accession>A0ACC2CFU5</accession>
<organism evidence="1 2">
    <name type="scientific">Diphasiastrum complanatum</name>
    <name type="common">Issler's clubmoss</name>
    <name type="synonym">Lycopodium complanatum</name>
    <dbReference type="NCBI Taxonomy" id="34168"/>
    <lineage>
        <taxon>Eukaryota</taxon>
        <taxon>Viridiplantae</taxon>
        <taxon>Streptophyta</taxon>
        <taxon>Embryophyta</taxon>
        <taxon>Tracheophyta</taxon>
        <taxon>Lycopodiopsida</taxon>
        <taxon>Lycopodiales</taxon>
        <taxon>Lycopodiaceae</taxon>
        <taxon>Lycopodioideae</taxon>
        <taxon>Diphasiastrum</taxon>
    </lineage>
</organism>
<comment type="caution">
    <text evidence="1">The sequence shown here is derived from an EMBL/GenBank/DDBJ whole genome shotgun (WGS) entry which is preliminary data.</text>
</comment>
<evidence type="ECO:0000313" key="2">
    <source>
        <dbReference type="Proteomes" id="UP001162992"/>
    </source>
</evidence>
<gene>
    <name evidence="1" type="ORF">O6H91_10G034000</name>
</gene>